<dbReference type="GO" id="GO:0047355">
    <property type="term" value="F:CDP-glycerol glycerophosphotransferase activity"/>
    <property type="evidence" value="ECO:0007669"/>
    <property type="project" value="InterPro"/>
</dbReference>
<dbReference type="InterPro" id="IPR007554">
    <property type="entry name" value="Glycerophosphate_synth"/>
</dbReference>
<name>A0A1W1C0M5_9ZZZZ</name>
<accession>A0A1W1C0M5</accession>
<sequence>MGDETLESFHLASHEVALHFNAPVSSIYQIEQWIPTLEELNSRVKVAIIVRRKSSFQWLIEHTNFSIIFAHTQNDLVNSYEENNFKCILYVNNGVQNFQSLAYRNALHVHINHGESEKTSTISNQANAYNYLFVVAKAGYDKYRLNLLEKNMQKFIEIGRPQLEHIPKIAPFNTDRKVILYAPTWEGTHKSMNYSSLGEFGIEMVKQIVDSNRFYLVYKPHPNTGFNDKQVKIADEEITAILQKSPYGEVIKSGDINSLYEHINIAIFDNSAIAIDYLAVDKPMIMTDMFYRVKDRQSKPTIIKAAFMLSKERSGDILEIVDRELREDSLKKEREKIKRYFLGDKNYKEGESTEAFISQVMDIMEKRDEALRRLKELNAKESLLDESI</sequence>
<dbReference type="Gene3D" id="3.40.50.12580">
    <property type="match status" value="1"/>
</dbReference>
<dbReference type="AlphaFoldDB" id="A0A1W1C0M5"/>
<gene>
    <name evidence="1" type="ORF">MNB_SV-12-86</name>
</gene>
<protein>
    <submittedName>
        <fullName evidence="1">Putative integral membrane protein</fullName>
    </submittedName>
</protein>
<organism evidence="1">
    <name type="scientific">hydrothermal vent metagenome</name>
    <dbReference type="NCBI Taxonomy" id="652676"/>
    <lineage>
        <taxon>unclassified sequences</taxon>
        <taxon>metagenomes</taxon>
        <taxon>ecological metagenomes</taxon>
    </lineage>
</organism>
<proteinExistence type="predicted"/>
<dbReference type="EMBL" id="FPHE01000091">
    <property type="protein sequence ID" value="SFV59295.1"/>
    <property type="molecule type" value="Genomic_DNA"/>
</dbReference>
<dbReference type="SUPFAM" id="SSF53756">
    <property type="entry name" value="UDP-Glycosyltransferase/glycogen phosphorylase"/>
    <property type="match status" value="1"/>
</dbReference>
<dbReference type="InterPro" id="IPR043148">
    <property type="entry name" value="TagF_C"/>
</dbReference>
<evidence type="ECO:0000313" key="1">
    <source>
        <dbReference type="EMBL" id="SFV59295.1"/>
    </source>
</evidence>
<dbReference type="Pfam" id="PF04464">
    <property type="entry name" value="Glyphos_transf"/>
    <property type="match status" value="1"/>
</dbReference>
<dbReference type="GO" id="GO:0016020">
    <property type="term" value="C:membrane"/>
    <property type="evidence" value="ECO:0007669"/>
    <property type="project" value="InterPro"/>
</dbReference>
<reference evidence="1" key="1">
    <citation type="submission" date="2016-10" db="EMBL/GenBank/DDBJ databases">
        <authorList>
            <person name="de Groot N.N."/>
        </authorList>
    </citation>
    <scope>NUCLEOTIDE SEQUENCE</scope>
</reference>